<dbReference type="InterPro" id="IPR012452">
    <property type="entry name" value="DUF1657"/>
</dbReference>
<feature type="transmembrane region" description="Helical" evidence="7">
    <location>
        <begin position="38"/>
        <end position="56"/>
    </location>
</feature>
<dbReference type="EMBL" id="NIOJ01000028">
    <property type="protein sequence ID" value="PNT98383.1"/>
    <property type="molecule type" value="Genomic_DNA"/>
</dbReference>
<protein>
    <recommendedName>
        <fullName evidence="8">YetF C-terminal domain-containing protein</fullName>
    </recommendedName>
</protein>
<name>A0A2K2FCV6_9CLOT</name>
<feature type="transmembrane region" description="Helical" evidence="7">
    <location>
        <begin position="62"/>
        <end position="81"/>
    </location>
</feature>
<feature type="domain" description="YetF C-terminal" evidence="8">
    <location>
        <begin position="82"/>
        <end position="214"/>
    </location>
</feature>
<keyword evidence="5 7" id="KW-1133">Transmembrane helix</keyword>
<evidence type="ECO:0000256" key="4">
    <source>
        <dbReference type="ARBA" id="ARBA00022692"/>
    </source>
</evidence>
<keyword evidence="3" id="KW-1003">Cell membrane</keyword>
<dbReference type="KEGG" id="cthd:CDO33_20375"/>
<evidence type="ECO:0000256" key="3">
    <source>
        <dbReference type="ARBA" id="ARBA00022475"/>
    </source>
</evidence>
<organism evidence="9 10">
    <name type="scientific">Clostridium thermosuccinogenes</name>
    <dbReference type="NCBI Taxonomy" id="84032"/>
    <lineage>
        <taxon>Bacteria</taxon>
        <taxon>Bacillati</taxon>
        <taxon>Bacillota</taxon>
        <taxon>Clostridia</taxon>
        <taxon>Eubacteriales</taxon>
        <taxon>Clostridiaceae</taxon>
        <taxon>Clostridium</taxon>
    </lineage>
</organism>
<dbReference type="OrthoDB" id="1682423at2"/>
<evidence type="ECO:0000259" key="8">
    <source>
        <dbReference type="Pfam" id="PF04239"/>
    </source>
</evidence>
<dbReference type="AlphaFoldDB" id="A0A2K2FCV6"/>
<dbReference type="Pfam" id="PF07870">
    <property type="entry name" value="DUF1657"/>
    <property type="match status" value="1"/>
</dbReference>
<evidence type="ECO:0000256" key="1">
    <source>
        <dbReference type="ARBA" id="ARBA00004651"/>
    </source>
</evidence>
<gene>
    <name evidence="9" type="ORF">CDQ84_11270</name>
</gene>
<dbReference type="Proteomes" id="UP000236151">
    <property type="component" value="Unassembled WGS sequence"/>
</dbReference>
<dbReference type="InterPro" id="IPR023090">
    <property type="entry name" value="UPF0702_alpha/beta_dom_sf"/>
</dbReference>
<comment type="similarity">
    <text evidence="2">Belongs to the UPF0702 family.</text>
</comment>
<evidence type="ECO:0000256" key="7">
    <source>
        <dbReference type="SAM" id="Phobius"/>
    </source>
</evidence>
<reference evidence="9 10" key="1">
    <citation type="submission" date="2017-06" db="EMBL/GenBank/DDBJ databases">
        <title>Investigating the central metabolism of Clostridium thermosuccinogenes.</title>
        <authorList>
            <person name="Koendjbiharie J.G."/>
            <person name="van Kranenburg R."/>
        </authorList>
    </citation>
    <scope>NUCLEOTIDE SEQUENCE [LARGE SCALE GENOMIC DNA]</scope>
    <source>
        <strain evidence="9 10">DSM 5806</strain>
    </source>
</reference>
<keyword evidence="6 7" id="KW-0472">Membrane</keyword>
<accession>A0A2K2FCV6</accession>
<keyword evidence="10" id="KW-1185">Reference proteome</keyword>
<proteinExistence type="inferred from homology"/>
<evidence type="ECO:0000256" key="5">
    <source>
        <dbReference type="ARBA" id="ARBA00022989"/>
    </source>
</evidence>
<evidence type="ECO:0000256" key="2">
    <source>
        <dbReference type="ARBA" id="ARBA00006448"/>
    </source>
</evidence>
<comment type="subcellular location">
    <subcellularLocation>
        <location evidence="1">Cell membrane</location>
        <topology evidence="1">Multi-pass membrane protein</topology>
    </subcellularLocation>
</comment>
<evidence type="ECO:0000256" key="6">
    <source>
        <dbReference type="ARBA" id="ARBA00023136"/>
    </source>
</evidence>
<comment type="caution">
    <text evidence="9">The sequence shown here is derived from an EMBL/GenBank/DDBJ whole genome shotgun (WGS) entry which is preliminary data.</text>
</comment>
<evidence type="ECO:0000313" key="10">
    <source>
        <dbReference type="Proteomes" id="UP000236151"/>
    </source>
</evidence>
<keyword evidence="4 7" id="KW-0812">Transmembrane</keyword>
<dbReference type="PANTHER" id="PTHR34582:SF7">
    <property type="entry name" value="UPF0702 TRANSMEMBRANE PROTEIN YDFS"/>
    <property type="match status" value="1"/>
</dbReference>
<dbReference type="RefSeq" id="WP_103081847.1">
    <property type="nucleotide sequence ID" value="NZ_CP021850.1"/>
</dbReference>
<dbReference type="InterPro" id="IPR007353">
    <property type="entry name" value="DUF421"/>
</dbReference>
<dbReference type="PANTHER" id="PTHR34582">
    <property type="entry name" value="UPF0702 TRANSMEMBRANE PROTEIN YCAP"/>
    <property type="match status" value="1"/>
</dbReference>
<dbReference type="GO" id="GO:0005886">
    <property type="term" value="C:plasma membrane"/>
    <property type="evidence" value="ECO:0007669"/>
    <property type="project" value="UniProtKB-SubCell"/>
</dbReference>
<evidence type="ECO:0000313" key="9">
    <source>
        <dbReference type="EMBL" id="PNT98383.1"/>
    </source>
</evidence>
<feature type="transmembrane region" description="Helical" evidence="7">
    <location>
        <begin position="6"/>
        <end position="26"/>
    </location>
</feature>
<sequence>MEIWLQVLLQSISLFILIFFLVRLMGKKSIARMTAFSFVNYIVVAVLAAMISANMIPNPVLGIISLGVWVLLSIGLDYLSLKSKLFHDLINGRETVLIKHGKIMEENLSQARLTGEDLLRELRSKNAMNLMDVEFAVMETTGEVNVYLKSDKKPVTAHDLGKKVAPQAEPQTVILEGKILNEPLFSLGLNKEWLSIQLEKMGVSLDNVFLGQVDSSGDLYIDLYDDSIALPQPRVKEMVYANLEKCQADLLTYSMETHDENARQMYAEDAEKLKQIMKKLEPYLLR</sequence>
<dbReference type="Gene3D" id="3.30.240.20">
    <property type="entry name" value="bsu07140 like domains"/>
    <property type="match status" value="2"/>
</dbReference>
<dbReference type="Pfam" id="PF04239">
    <property type="entry name" value="DUF421"/>
    <property type="match status" value="1"/>
</dbReference>